<keyword evidence="10 18" id="KW-1133">Transmembrane helix</keyword>
<evidence type="ECO:0000313" key="23">
    <source>
        <dbReference type="Proteomes" id="UP000294614"/>
    </source>
</evidence>
<evidence type="ECO:0000256" key="7">
    <source>
        <dbReference type="ARBA" id="ARBA00022723"/>
    </source>
</evidence>
<evidence type="ECO:0000256" key="2">
    <source>
        <dbReference type="ARBA" id="ARBA00007866"/>
    </source>
</evidence>
<comment type="function">
    <text evidence="14 17">Subunits I and II form the functional core of the enzyme complex. Electrons originating in cytochrome c are transferred via heme a and Cu(A) to the binuclear center formed by heme a3 and Cu(B).</text>
</comment>
<comment type="cofactor">
    <cofactor evidence="17">
        <name>Cu cation</name>
        <dbReference type="ChEBI" id="CHEBI:23378"/>
    </cofactor>
    <text evidence="17">Binds a copper A center.</text>
</comment>
<comment type="similarity">
    <text evidence="2 16">Belongs to the cytochrome c oxidase subunit 2 family.</text>
</comment>
<dbReference type="InterPro" id="IPR008972">
    <property type="entry name" value="Cupredoxin"/>
</dbReference>
<dbReference type="InterPro" id="IPR011759">
    <property type="entry name" value="Cyt_c_oxidase_su2_TM_dom"/>
</dbReference>
<dbReference type="PROSITE" id="PS51007">
    <property type="entry name" value="CYTC"/>
    <property type="match status" value="2"/>
</dbReference>
<evidence type="ECO:0000256" key="1">
    <source>
        <dbReference type="ARBA" id="ARBA00004141"/>
    </source>
</evidence>
<comment type="caution">
    <text evidence="22">The sequence shown here is derived from an EMBL/GenBank/DDBJ whole genome shotgun (WGS) entry which is preliminary data.</text>
</comment>
<evidence type="ECO:0000313" key="22">
    <source>
        <dbReference type="EMBL" id="TCK60403.1"/>
    </source>
</evidence>
<keyword evidence="23" id="KW-1185">Reference proteome</keyword>
<dbReference type="InterPro" id="IPR036257">
    <property type="entry name" value="Cyt_c_oxidase_su2_TM_sf"/>
</dbReference>
<feature type="transmembrane region" description="Helical" evidence="18">
    <location>
        <begin position="60"/>
        <end position="78"/>
    </location>
</feature>
<dbReference type="Pfam" id="PF02790">
    <property type="entry name" value="COX2_TM"/>
    <property type="match status" value="1"/>
</dbReference>
<evidence type="ECO:0000256" key="18">
    <source>
        <dbReference type="SAM" id="Phobius"/>
    </source>
</evidence>
<feature type="domain" description="Cytochrome c" evidence="21">
    <location>
        <begin position="305"/>
        <end position="403"/>
    </location>
</feature>
<dbReference type="Pfam" id="PF00034">
    <property type="entry name" value="Cytochrom_C"/>
    <property type="match status" value="1"/>
</dbReference>
<sequence length="403" mass="45209">MDASLVDAVSKVDTAFKFIFGISIVILILITVVTLYFLYRYSRKRNPEPADIDGNLVAEIIWTVVPTLIVAAMFWFGWTGYKALRSAPADSYEVQCEARMWSWKFTYPNGKTSDKLYVPANKPIKVDLTSVDVIHSFYAPAFRIKMDTVPGMHTYVWFNSGEPGKYDIQCAEYCGVRHAYMLSKIVVLPEKEFNEWLNETAAVQKDEGEELLKKYGCFDCHSTDGSVLVGPSFKDIYNRETIVIENGKERTLKADDEYLRRAIEEPAAELVKGFEDMMPPFKGTIFDEEMKKILTHLKGEKPQANVGAKGAEVAEREGCLGCHSTDGSVIVGPSFKGLMDRKAKVVSKDGKKMEVTANIEYIIGSIKTPEAYITEGFDPSMPAYESLSDDDVKALVEYISTLK</sequence>
<dbReference type="GO" id="GO:0005886">
    <property type="term" value="C:plasma membrane"/>
    <property type="evidence" value="ECO:0007669"/>
    <property type="project" value="UniProtKB-SubCell"/>
</dbReference>
<evidence type="ECO:0000256" key="16">
    <source>
        <dbReference type="RuleBase" id="RU000456"/>
    </source>
</evidence>
<dbReference type="OrthoDB" id="9781261at2"/>
<keyword evidence="4 15" id="KW-0349">Heme</keyword>
<name>A0A4R1K980_9BACT</name>
<evidence type="ECO:0000256" key="3">
    <source>
        <dbReference type="ARBA" id="ARBA00022448"/>
    </source>
</evidence>
<dbReference type="Proteomes" id="UP000294614">
    <property type="component" value="Unassembled WGS sequence"/>
</dbReference>
<dbReference type="InterPro" id="IPR001505">
    <property type="entry name" value="Copper_CuA"/>
</dbReference>
<keyword evidence="3 16" id="KW-0813">Transport</keyword>
<evidence type="ECO:0000256" key="4">
    <source>
        <dbReference type="ARBA" id="ARBA00022617"/>
    </source>
</evidence>
<dbReference type="Gene3D" id="2.60.40.420">
    <property type="entry name" value="Cupredoxins - blue copper proteins"/>
    <property type="match status" value="1"/>
</dbReference>
<dbReference type="Pfam" id="PF00116">
    <property type="entry name" value="COX2"/>
    <property type="match status" value="1"/>
</dbReference>
<keyword evidence="12 17" id="KW-0186">Copper</keyword>
<feature type="domain" description="Cytochrome oxidase subunit II transmembrane region profile" evidence="20">
    <location>
        <begin position="1"/>
        <end position="88"/>
    </location>
</feature>
<feature type="transmembrane region" description="Helical" evidence="18">
    <location>
        <begin position="18"/>
        <end position="39"/>
    </location>
</feature>
<keyword evidence="8" id="KW-1278">Translocase</keyword>
<gene>
    <name evidence="22" type="ORF">C8D98_1276</name>
</gene>
<feature type="domain" description="Cytochrome c" evidence="21">
    <location>
        <begin position="203"/>
        <end position="301"/>
    </location>
</feature>
<keyword evidence="7 15" id="KW-0479">Metal-binding</keyword>
<dbReference type="PANTHER" id="PTHR22888:SF9">
    <property type="entry name" value="CYTOCHROME C OXIDASE SUBUNIT 2"/>
    <property type="match status" value="1"/>
</dbReference>
<keyword evidence="6 16" id="KW-0812">Transmembrane</keyword>
<dbReference type="InterPro" id="IPR036909">
    <property type="entry name" value="Cyt_c-like_dom_sf"/>
</dbReference>
<keyword evidence="5 16" id="KW-0679">Respiratory chain</keyword>
<evidence type="ECO:0000256" key="6">
    <source>
        <dbReference type="ARBA" id="ARBA00022692"/>
    </source>
</evidence>
<dbReference type="InterPro" id="IPR009056">
    <property type="entry name" value="Cyt_c-like_dom"/>
</dbReference>
<dbReference type="PROSITE" id="PS50857">
    <property type="entry name" value="COX2_CUA"/>
    <property type="match status" value="1"/>
</dbReference>
<keyword evidence="9 16" id="KW-0249">Electron transport</keyword>
<dbReference type="EMBL" id="SMGG01000004">
    <property type="protein sequence ID" value="TCK60403.1"/>
    <property type="molecule type" value="Genomic_DNA"/>
</dbReference>
<dbReference type="GO" id="GO:0004129">
    <property type="term" value="F:cytochrome-c oxidase activity"/>
    <property type="evidence" value="ECO:0007669"/>
    <property type="project" value="UniProtKB-EC"/>
</dbReference>
<evidence type="ECO:0000259" key="21">
    <source>
        <dbReference type="PROSITE" id="PS51007"/>
    </source>
</evidence>
<evidence type="ECO:0000256" key="10">
    <source>
        <dbReference type="ARBA" id="ARBA00022989"/>
    </source>
</evidence>
<dbReference type="PROSITE" id="PS50999">
    <property type="entry name" value="COX2_TM"/>
    <property type="match status" value="1"/>
</dbReference>
<evidence type="ECO:0000256" key="15">
    <source>
        <dbReference type="PROSITE-ProRule" id="PRU00433"/>
    </source>
</evidence>
<dbReference type="InterPro" id="IPR045187">
    <property type="entry name" value="CcO_II"/>
</dbReference>
<dbReference type="RefSeq" id="WP_132873087.1">
    <property type="nucleotide sequence ID" value="NZ_JBLJBI010000099.1"/>
</dbReference>
<dbReference type="PANTHER" id="PTHR22888">
    <property type="entry name" value="CYTOCHROME C OXIDASE, SUBUNIT II"/>
    <property type="match status" value="1"/>
</dbReference>
<evidence type="ECO:0000256" key="14">
    <source>
        <dbReference type="ARBA" id="ARBA00024688"/>
    </source>
</evidence>
<evidence type="ECO:0000256" key="17">
    <source>
        <dbReference type="RuleBase" id="RU004024"/>
    </source>
</evidence>
<dbReference type="GO" id="GO:0042773">
    <property type="term" value="P:ATP synthesis coupled electron transport"/>
    <property type="evidence" value="ECO:0007669"/>
    <property type="project" value="TreeGrafter"/>
</dbReference>
<dbReference type="SUPFAM" id="SSF81464">
    <property type="entry name" value="Cytochrome c oxidase subunit II-like, transmembrane region"/>
    <property type="match status" value="1"/>
</dbReference>
<dbReference type="Gene3D" id="1.10.287.90">
    <property type="match status" value="1"/>
</dbReference>
<dbReference type="InterPro" id="IPR014222">
    <property type="entry name" value="Cyt_c_oxidase_su2"/>
</dbReference>
<accession>A0A4R1K980</accession>
<evidence type="ECO:0000256" key="11">
    <source>
        <dbReference type="ARBA" id="ARBA00023004"/>
    </source>
</evidence>
<dbReference type="AlphaFoldDB" id="A0A4R1K980"/>
<protein>
    <recommendedName>
        <fullName evidence="17">Cytochrome c oxidase subunit 2</fullName>
        <ecNumber evidence="17">7.1.1.9</ecNumber>
    </recommendedName>
</protein>
<reference evidence="22 23" key="1">
    <citation type="submission" date="2019-03" db="EMBL/GenBank/DDBJ databases">
        <title>Genomic Encyclopedia of Type Strains, Phase IV (KMG-IV): sequencing the most valuable type-strain genomes for metagenomic binning, comparative biology and taxonomic classification.</title>
        <authorList>
            <person name="Goeker M."/>
        </authorList>
    </citation>
    <scope>NUCLEOTIDE SEQUENCE [LARGE SCALE GENOMIC DNA]</scope>
    <source>
        <strain evidence="22 23">DSM 24984</strain>
    </source>
</reference>
<dbReference type="CDD" id="cd13915">
    <property type="entry name" value="CuRO_HCO_II_like_2"/>
    <property type="match status" value="1"/>
</dbReference>
<proteinExistence type="inferred from homology"/>
<dbReference type="PROSITE" id="PS00078">
    <property type="entry name" value="COX2"/>
    <property type="match status" value="1"/>
</dbReference>
<dbReference type="NCBIfam" id="TIGR02866">
    <property type="entry name" value="CoxB"/>
    <property type="match status" value="1"/>
</dbReference>
<evidence type="ECO:0000256" key="13">
    <source>
        <dbReference type="ARBA" id="ARBA00023136"/>
    </source>
</evidence>
<dbReference type="InterPro" id="IPR002429">
    <property type="entry name" value="CcO_II-like_C"/>
</dbReference>
<dbReference type="SUPFAM" id="SSF46626">
    <property type="entry name" value="Cytochrome c"/>
    <property type="match status" value="2"/>
</dbReference>
<keyword evidence="11 15" id="KW-0408">Iron</keyword>
<dbReference type="Gene3D" id="1.10.760.10">
    <property type="entry name" value="Cytochrome c-like domain"/>
    <property type="match status" value="1"/>
</dbReference>
<comment type="subcellular location">
    <subcellularLocation>
        <location evidence="16">Cell membrane</location>
        <topology evidence="16">Multi-pass membrane protein</topology>
    </subcellularLocation>
    <subcellularLocation>
        <location evidence="1">Membrane</location>
        <topology evidence="1">Multi-pass membrane protein</topology>
    </subcellularLocation>
</comment>
<evidence type="ECO:0000256" key="12">
    <source>
        <dbReference type="ARBA" id="ARBA00023008"/>
    </source>
</evidence>
<evidence type="ECO:0000259" key="20">
    <source>
        <dbReference type="PROSITE" id="PS50999"/>
    </source>
</evidence>
<dbReference type="GO" id="GO:0005507">
    <property type="term" value="F:copper ion binding"/>
    <property type="evidence" value="ECO:0007669"/>
    <property type="project" value="InterPro"/>
</dbReference>
<comment type="catalytic activity">
    <reaction evidence="17">
        <text>4 Fe(II)-[cytochrome c] + O2 + 8 H(+)(in) = 4 Fe(III)-[cytochrome c] + 2 H2O + 4 H(+)(out)</text>
        <dbReference type="Rhea" id="RHEA:11436"/>
        <dbReference type="Rhea" id="RHEA-COMP:10350"/>
        <dbReference type="Rhea" id="RHEA-COMP:14399"/>
        <dbReference type="ChEBI" id="CHEBI:15377"/>
        <dbReference type="ChEBI" id="CHEBI:15378"/>
        <dbReference type="ChEBI" id="CHEBI:15379"/>
        <dbReference type="ChEBI" id="CHEBI:29033"/>
        <dbReference type="ChEBI" id="CHEBI:29034"/>
        <dbReference type="EC" id="7.1.1.9"/>
    </reaction>
</comment>
<dbReference type="PRINTS" id="PR01166">
    <property type="entry name" value="CYCOXIDASEII"/>
</dbReference>
<dbReference type="GO" id="GO:0016491">
    <property type="term" value="F:oxidoreductase activity"/>
    <property type="evidence" value="ECO:0007669"/>
    <property type="project" value="InterPro"/>
</dbReference>
<feature type="domain" description="Cytochrome oxidase subunit II copper A binding" evidence="19">
    <location>
        <begin position="89"/>
        <end position="199"/>
    </location>
</feature>
<keyword evidence="13 18" id="KW-0472">Membrane</keyword>
<organism evidence="22 23">
    <name type="scientific">Seleniivibrio woodruffii</name>
    <dbReference type="NCBI Taxonomy" id="1078050"/>
    <lineage>
        <taxon>Bacteria</taxon>
        <taxon>Pseudomonadati</taxon>
        <taxon>Deferribacterota</taxon>
        <taxon>Deferribacteres</taxon>
        <taxon>Deferribacterales</taxon>
        <taxon>Geovibrionaceae</taxon>
        <taxon>Seleniivibrio</taxon>
    </lineage>
</organism>
<evidence type="ECO:0000259" key="19">
    <source>
        <dbReference type="PROSITE" id="PS50857"/>
    </source>
</evidence>
<evidence type="ECO:0000256" key="8">
    <source>
        <dbReference type="ARBA" id="ARBA00022967"/>
    </source>
</evidence>
<dbReference type="EC" id="7.1.1.9" evidence="17"/>
<dbReference type="GO" id="GO:0020037">
    <property type="term" value="F:heme binding"/>
    <property type="evidence" value="ECO:0007669"/>
    <property type="project" value="InterPro"/>
</dbReference>
<dbReference type="SUPFAM" id="SSF49503">
    <property type="entry name" value="Cupredoxins"/>
    <property type="match status" value="1"/>
</dbReference>
<evidence type="ECO:0000256" key="5">
    <source>
        <dbReference type="ARBA" id="ARBA00022660"/>
    </source>
</evidence>
<evidence type="ECO:0000256" key="9">
    <source>
        <dbReference type="ARBA" id="ARBA00022982"/>
    </source>
</evidence>